<dbReference type="GO" id="GO:0047617">
    <property type="term" value="F:fatty acyl-CoA hydrolase activity"/>
    <property type="evidence" value="ECO:0007669"/>
    <property type="project" value="TreeGrafter"/>
</dbReference>
<name>A0A644VLQ6_9ZZZZ</name>
<dbReference type="AlphaFoldDB" id="A0A644VLQ6"/>
<dbReference type="PANTHER" id="PTHR31793">
    <property type="entry name" value="4-HYDROXYBENZOYL-COA THIOESTERASE FAMILY MEMBER"/>
    <property type="match status" value="1"/>
</dbReference>
<evidence type="ECO:0000256" key="1">
    <source>
        <dbReference type="ARBA" id="ARBA00005953"/>
    </source>
</evidence>
<evidence type="ECO:0000313" key="3">
    <source>
        <dbReference type="EMBL" id="MPL92278.1"/>
    </source>
</evidence>
<keyword evidence="2" id="KW-0378">Hydrolase</keyword>
<dbReference type="CDD" id="cd00586">
    <property type="entry name" value="4HBT"/>
    <property type="match status" value="1"/>
</dbReference>
<sequence>MVNNTVFNFFGDSFLFINIEVMLYSFDREIRVEYYDTDKMGVVHNSVYFLYFEKGRTETMRNLGFPYNQIEQRGVIMPLVDQYCKYISPSYYDDVLTIRTFIDEMPCSKFNFRYEVFRKEENDKTTLIAQGYNSLAFVDIKTNRPIRPPVWMTKILFEKLGK</sequence>
<gene>
    <name evidence="3" type="ORF">SDC9_38376</name>
</gene>
<dbReference type="EMBL" id="VSSQ01000353">
    <property type="protein sequence ID" value="MPL92278.1"/>
    <property type="molecule type" value="Genomic_DNA"/>
</dbReference>
<evidence type="ECO:0000256" key="2">
    <source>
        <dbReference type="ARBA" id="ARBA00022801"/>
    </source>
</evidence>
<proteinExistence type="inferred from homology"/>
<dbReference type="InterPro" id="IPR050563">
    <property type="entry name" value="4-hydroxybenzoyl-CoA_TE"/>
</dbReference>
<dbReference type="SUPFAM" id="SSF54637">
    <property type="entry name" value="Thioesterase/thiol ester dehydrase-isomerase"/>
    <property type="match status" value="1"/>
</dbReference>
<dbReference type="PIRSF" id="PIRSF003230">
    <property type="entry name" value="YbgC"/>
    <property type="match status" value="1"/>
</dbReference>
<dbReference type="Pfam" id="PF13279">
    <property type="entry name" value="4HBT_2"/>
    <property type="match status" value="1"/>
</dbReference>
<dbReference type="NCBIfam" id="TIGR00051">
    <property type="entry name" value="YbgC/FadM family acyl-CoA thioesterase"/>
    <property type="match status" value="1"/>
</dbReference>
<protein>
    <submittedName>
        <fullName evidence="3">Uncharacterized protein</fullName>
    </submittedName>
</protein>
<accession>A0A644VLQ6</accession>
<organism evidence="3">
    <name type="scientific">bioreactor metagenome</name>
    <dbReference type="NCBI Taxonomy" id="1076179"/>
    <lineage>
        <taxon>unclassified sequences</taxon>
        <taxon>metagenomes</taxon>
        <taxon>ecological metagenomes</taxon>
    </lineage>
</organism>
<comment type="similarity">
    <text evidence="1">Belongs to the 4-hydroxybenzoyl-CoA thioesterase family.</text>
</comment>
<dbReference type="InterPro" id="IPR006684">
    <property type="entry name" value="YbgC/YbaW"/>
</dbReference>
<dbReference type="PANTHER" id="PTHR31793:SF27">
    <property type="entry name" value="NOVEL THIOESTERASE SUPERFAMILY DOMAIN AND SAPOSIN A-TYPE DOMAIN CONTAINING PROTEIN (0610012H03RIK)"/>
    <property type="match status" value="1"/>
</dbReference>
<dbReference type="InterPro" id="IPR029069">
    <property type="entry name" value="HotDog_dom_sf"/>
</dbReference>
<reference evidence="3" key="1">
    <citation type="submission" date="2019-08" db="EMBL/GenBank/DDBJ databases">
        <authorList>
            <person name="Kucharzyk K."/>
            <person name="Murdoch R.W."/>
            <person name="Higgins S."/>
            <person name="Loffler F."/>
        </authorList>
    </citation>
    <scope>NUCLEOTIDE SEQUENCE</scope>
</reference>
<dbReference type="Gene3D" id="3.10.129.10">
    <property type="entry name" value="Hotdog Thioesterase"/>
    <property type="match status" value="1"/>
</dbReference>
<comment type="caution">
    <text evidence="3">The sequence shown here is derived from an EMBL/GenBank/DDBJ whole genome shotgun (WGS) entry which is preliminary data.</text>
</comment>